<evidence type="ECO:0000256" key="4">
    <source>
        <dbReference type="ARBA" id="ARBA00022741"/>
    </source>
</evidence>
<name>A0A5J9U7X0_9POAL</name>
<dbReference type="GO" id="GO:0006952">
    <property type="term" value="P:defense response"/>
    <property type="evidence" value="ECO:0007669"/>
    <property type="project" value="UniProtKB-KW"/>
</dbReference>
<evidence type="ECO:0000259" key="9">
    <source>
        <dbReference type="Pfam" id="PF23559"/>
    </source>
</evidence>
<dbReference type="Gramene" id="TVU19686">
    <property type="protein sequence ID" value="TVU19686"/>
    <property type="gene ID" value="EJB05_35851"/>
</dbReference>
<dbReference type="PANTHER" id="PTHR36766">
    <property type="entry name" value="PLANT BROAD-SPECTRUM MILDEW RESISTANCE PROTEIN RPW8"/>
    <property type="match status" value="1"/>
</dbReference>
<dbReference type="SUPFAM" id="SSF52540">
    <property type="entry name" value="P-loop containing nucleoside triphosphate hydrolases"/>
    <property type="match status" value="1"/>
</dbReference>
<feature type="non-terminal residue" evidence="10">
    <location>
        <position position="1"/>
    </location>
</feature>
<comment type="similarity">
    <text evidence="1">Belongs to the disease resistance NB-LRR family.</text>
</comment>
<keyword evidence="11" id="KW-1185">Reference proteome</keyword>
<dbReference type="Pfam" id="PF00560">
    <property type="entry name" value="LRR_1"/>
    <property type="match status" value="1"/>
</dbReference>
<dbReference type="GO" id="GO:0051707">
    <property type="term" value="P:response to other organism"/>
    <property type="evidence" value="ECO:0007669"/>
    <property type="project" value="UniProtKB-ARBA"/>
</dbReference>
<feature type="domain" description="Disease resistance protein winged helix" evidence="9">
    <location>
        <begin position="428"/>
        <end position="493"/>
    </location>
</feature>
<dbReference type="Gene3D" id="1.10.10.10">
    <property type="entry name" value="Winged helix-like DNA-binding domain superfamily/Winged helix DNA-binding domain"/>
    <property type="match status" value="1"/>
</dbReference>
<dbReference type="Pfam" id="PF18052">
    <property type="entry name" value="Rx_N"/>
    <property type="match status" value="1"/>
</dbReference>
<dbReference type="EMBL" id="RWGY01000029">
    <property type="protein sequence ID" value="TVU19686.1"/>
    <property type="molecule type" value="Genomic_DNA"/>
</dbReference>
<dbReference type="Gene3D" id="1.10.8.430">
    <property type="entry name" value="Helical domain of apoptotic protease-activating factors"/>
    <property type="match status" value="1"/>
</dbReference>
<keyword evidence="5" id="KW-0611">Plant defense</keyword>
<feature type="domain" description="Disease resistance N-terminal" evidence="8">
    <location>
        <begin position="13"/>
        <end position="93"/>
    </location>
</feature>
<evidence type="ECO:0000259" key="8">
    <source>
        <dbReference type="Pfam" id="PF18052"/>
    </source>
</evidence>
<dbReference type="SUPFAM" id="SSF52047">
    <property type="entry name" value="RNI-like"/>
    <property type="match status" value="1"/>
</dbReference>
<evidence type="ECO:0000256" key="2">
    <source>
        <dbReference type="ARBA" id="ARBA00022614"/>
    </source>
</evidence>
<proteinExistence type="inferred from homology"/>
<reference evidence="10 11" key="1">
    <citation type="journal article" date="2019" name="Sci. Rep.">
        <title>A high-quality genome of Eragrostis curvula grass provides insights into Poaceae evolution and supports new strategies to enhance forage quality.</title>
        <authorList>
            <person name="Carballo J."/>
            <person name="Santos B.A.C.M."/>
            <person name="Zappacosta D."/>
            <person name="Garbus I."/>
            <person name="Selva J.P."/>
            <person name="Gallo C.A."/>
            <person name="Diaz A."/>
            <person name="Albertini E."/>
            <person name="Caccamo M."/>
            <person name="Echenique V."/>
        </authorList>
    </citation>
    <scope>NUCLEOTIDE SEQUENCE [LARGE SCALE GENOMIC DNA]</scope>
    <source>
        <strain evidence="11">cv. Victoria</strain>
        <tissue evidence="10">Leaf</tissue>
    </source>
</reference>
<dbReference type="InterPro" id="IPR042197">
    <property type="entry name" value="Apaf_helical"/>
</dbReference>
<dbReference type="GO" id="GO:0005524">
    <property type="term" value="F:ATP binding"/>
    <property type="evidence" value="ECO:0007669"/>
    <property type="project" value="UniProtKB-KW"/>
</dbReference>
<keyword evidence="4" id="KW-0547">Nucleotide-binding</keyword>
<dbReference type="AlphaFoldDB" id="A0A5J9U7X0"/>
<evidence type="ECO:0000256" key="1">
    <source>
        <dbReference type="ARBA" id="ARBA00008894"/>
    </source>
</evidence>
<protein>
    <recommendedName>
        <fullName evidence="12">AAA+ ATPase domain-containing protein</fullName>
    </recommendedName>
</protein>
<dbReference type="GO" id="GO:0043531">
    <property type="term" value="F:ADP binding"/>
    <property type="evidence" value="ECO:0007669"/>
    <property type="project" value="InterPro"/>
</dbReference>
<dbReference type="InterPro" id="IPR036388">
    <property type="entry name" value="WH-like_DNA-bd_sf"/>
</dbReference>
<dbReference type="InterPro" id="IPR041118">
    <property type="entry name" value="Rx_N"/>
</dbReference>
<dbReference type="InterPro" id="IPR058922">
    <property type="entry name" value="WHD_DRP"/>
</dbReference>
<comment type="caution">
    <text evidence="10">The sequence shown here is derived from an EMBL/GenBank/DDBJ whole genome shotgun (WGS) entry which is preliminary data.</text>
</comment>
<dbReference type="PRINTS" id="PR00364">
    <property type="entry name" value="DISEASERSIST"/>
</dbReference>
<evidence type="ECO:0000256" key="6">
    <source>
        <dbReference type="ARBA" id="ARBA00022840"/>
    </source>
</evidence>
<sequence>MAEVVAGLLTSGVVNIVRDKLSSALAVQAGLALNFRDDLEEMKDTMESIAAVVKDAEQQSVRKEKESMRLWLKRLKHAALDISDMMDKYDPDAKVPGMFSCITGGCKKMVLANKMKKMRQKIERIYKQRKHFGFIEGNNAAAILDQQVHEMRETTSYVNTDAKILGRDGEKKKIIDILSASHRKDGTMVLPIYGLGGMGKTTLAQLIYNDTQFKQYEHRVWVYVSQQFDLKEIGRSIISHLGGQQNTGSLQMIYQCLDNLLPGKRILIILDDIWVEDVSELEKLKTMLHVNKKGSMVDVIVTTRSESIAKRICTGDAHKLQPLEDDLCWDIIKKYSGFEDKSNKGNLELVGLDIARKCGGVPLAAQAIGYVLNSKDIHGWREVNNSDIWKESYGADDSQHKNEVLPSLMLSYDRMLPILRLCFSYCAIFPRGHDIFEDDLIHQWIAFDFIKKPSQGKEYIKHLLEMSFLQPSKLNSDYKDTRYTMHDLVYDLATLVIGDELTVTDAANTKSNNTNRQKYCRYVRLINYDGQTRLSDIIPKKVRTLHFSNTSKLLGLRDASFSFAKCLRWMSQYNLAILYWPIKAAEYLNLRGSSHMSALPDSKSKLSGLIYLGLSRCSGLLQLPEELFYGLKSLTHLYMEGCSKITVLPESFGGLESLTHLDMEGCSGTTVLPESFGGLESLTTLNITGCSRITILPGSFGGLKSLTKLYMIDCSGITVLPESFGGLESLTHLCMAGCSGITVLPESFGGLKSLTHLFMNGCSGITVLPESFGGLKSLTTLYMNGCSGITVFPESFGGLKSLTTLYMDGCSGITVLTELPESLTYLDMEGCSGITVLPEPFGGLKSLTHLNMDGCSGITILPESFGGLKSLTTLCMDGCSEITVLPESFGGLKSLTQLSMNGCSGITILPESFGGLESLTFLDIRGCSGITVLPESFGGLKSLTTLYMNGCSGITVLPESFGGLKSLTHLFMNGCSGITVLPESFGGLKSLTFLDIRGCSGITVLPESFGGLKSLTTLYTNGCSGITVLPESFG</sequence>
<dbReference type="Proteomes" id="UP000324897">
    <property type="component" value="Chromosome 7"/>
</dbReference>
<keyword evidence="3" id="KW-0677">Repeat</keyword>
<dbReference type="SUPFAM" id="SSF52058">
    <property type="entry name" value="L domain-like"/>
    <property type="match status" value="1"/>
</dbReference>
<dbReference type="PANTHER" id="PTHR36766:SF73">
    <property type="entry name" value="NB-ARC DOMAIN-CONTAINING PROTEIN"/>
    <property type="match status" value="1"/>
</dbReference>
<accession>A0A5J9U7X0</accession>
<evidence type="ECO:0000313" key="11">
    <source>
        <dbReference type="Proteomes" id="UP000324897"/>
    </source>
</evidence>
<organism evidence="10 11">
    <name type="scientific">Eragrostis curvula</name>
    <name type="common">weeping love grass</name>
    <dbReference type="NCBI Taxonomy" id="38414"/>
    <lineage>
        <taxon>Eukaryota</taxon>
        <taxon>Viridiplantae</taxon>
        <taxon>Streptophyta</taxon>
        <taxon>Embryophyta</taxon>
        <taxon>Tracheophyta</taxon>
        <taxon>Spermatophyta</taxon>
        <taxon>Magnoliopsida</taxon>
        <taxon>Liliopsida</taxon>
        <taxon>Poales</taxon>
        <taxon>Poaceae</taxon>
        <taxon>PACMAD clade</taxon>
        <taxon>Chloridoideae</taxon>
        <taxon>Eragrostideae</taxon>
        <taxon>Eragrostidinae</taxon>
        <taxon>Eragrostis</taxon>
    </lineage>
</organism>
<evidence type="ECO:0000259" key="7">
    <source>
        <dbReference type="Pfam" id="PF00931"/>
    </source>
</evidence>
<gene>
    <name evidence="10" type="ORF">EJB05_35851</name>
</gene>
<evidence type="ECO:0000256" key="5">
    <source>
        <dbReference type="ARBA" id="ARBA00022821"/>
    </source>
</evidence>
<dbReference type="Gene3D" id="1.20.5.4130">
    <property type="match status" value="1"/>
</dbReference>
<dbReference type="Pfam" id="PF13855">
    <property type="entry name" value="LRR_8"/>
    <property type="match status" value="1"/>
</dbReference>
<keyword evidence="2" id="KW-0433">Leucine-rich repeat</keyword>
<feature type="domain" description="NB-ARC" evidence="7">
    <location>
        <begin position="170"/>
        <end position="336"/>
    </location>
</feature>
<dbReference type="Pfam" id="PF23559">
    <property type="entry name" value="WHD_DRP"/>
    <property type="match status" value="1"/>
</dbReference>
<evidence type="ECO:0000313" key="10">
    <source>
        <dbReference type="EMBL" id="TVU19686.1"/>
    </source>
</evidence>
<keyword evidence="6" id="KW-0067">ATP-binding</keyword>
<evidence type="ECO:0000256" key="3">
    <source>
        <dbReference type="ARBA" id="ARBA00022737"/>
    </source>
</evidence>
<dbReference type="InterPro" id="IPR002182">
    <property type="entry name" value="NB-ARC"/>
</dbReference>
<dbReference type="Pfam" id="PF00931">
    <property type="entry name" value="NB-ARC"/>
    <property type="match status" value="1"/>
</dbReference>
<dbReference type="Gene3D" id="3.80.10.10">
    <property type="entry name" value="Ribonuclease Inhibitor"/>
    <property type="match status" value="3"/>
</dbReference>
<dbReference type="Gene3D" id="3.40.50.300">
    <property type="entry name" value="P-loop containing nucleotide triphosphate hydrolases"/>
    <property type="match status" value="1"/>
</dbReference>
<dbReference type="InterPro" id="IPR001611">
    <property type="entry name" value="Leu-rich_rpt"/>
</dbReference>
<dbReference type="OrthoDB" id="676015at2759"/>
<dbReference type="InterPro" id="IPR027417">
    <property type="entry name" value="P-loop_NTPase"/>
</dbReference>
<dbReference type="InterPro" id="IPR032675">
    <property type="entry name" value="LRR_dom_sf"/>
</dbReference>
<evidence type="ECO:0008006" key="12">
    <source>
        <dbReference type="Google" id="ProtNLM"/>
    </source>
</evidence>